<accession>A0AAV1S8W4</accession>
<evidence type="ECO:0000256" key="1">
    <source>
        <dbReference type="SAM" id="MobiDB-lite"/>
    </source>
</evidence>
<dbReference type="AlphaFoldDB" id="A0AAV1S8W4"/>
<feature type="region of interest" description="Disordered" evidence="1">
    <location>
        <begin position="100"/>
        <end position="130"/>
    </location>
</feature>
<evidence type="ECO:0000313" key="2">
    <source>
        <dbReference type="EMBL" id="CAK7346773.1"/>
    </source>
</evidence>
<keyword evidence="3" id="KW-1185">Reference proteome</keyword>
<dbReference type="Proteomes" id="UP001314170">
    <property type="component" value="Unassembled WGS sequence"/>
</dbReference>
<sequence length="158" mass="15486">MVALINALTYWSPSLQPGRPGIKQILESFEAPAAAKAQKIEACEIQVGKGLIVAESISPVGRGTAGLLLIKGTPLPPPLSGINVGTVVIGELAALPPGAGAGEKAVSSRGRNGHGYAGEDDTLSPGVGAGTGGDGIGGSCTGGGDGAGETFMESFCES</sequence>
<reference evidence="2 3" key="1">
    <citation type="submission" date="2024-01" db="EMBL/GenBank/DDBJ databases">
        <authorList>
            <person name="Waweru B."/>
        </authorList>
    </citation>
    <scope>NUCLEOTIDE SEQUENCE [LARGE SCALE GENOMIC DNA]</scope>
</reference>
<comment type="caution">
    <text evidence="2">The sequence shown here is derived from an EMBL/GenBank/DDBJ whole genome shotgun (WGS) entry which is preliminary data.</text>
</comment>
<dbReference type="EMBL" id="CAWUPB010001173">
    <property type="protein sequence ID" value="CAK7346773.1"/>
    <property type="molecule type" value="Genomic_DNA"/>
</dbReference>
<protein>
    <submittedName>
        <fullName evidence="2">Uncharacterized protein</fullName>
    </submittedName>
</protein>
<proteinExistence type="predicted"/>
<name>A0AAV1S8W4_9ROSI</name>
<evidence type="ECO:0000313" key="3">
    <source>
        <dbReference type="Proteomes" id="UP001314170"/>
    </source>
</evidence>
<gene>
    <name evidence="2" type="ORF">DCAF_LOCUS19451</name>
</gene>
<organism evidence="2 3">
    <name type="scientific">Dovyalis caffra</name>
    <dbReference type="NCBI Taxonomy" id="77055"/>
    <lineage>
        <taxon>Eukaryota</taxon>
        <taxon>Viridiplantae</taxon>
        <taxon>Streptophyta</taxon>
        <taxon>Embryophyta</taxon>
        <taxon>Tracheophyta</taxon>
        <taxon>Spermatophyta</taxon>
        <taxon>Magnoliopsida</taxon>
        <taxon>eudicotyledons</taxon>
        <taxon>Gunneridae</taxon>
        <taxon>Pentapetalae</taxon>
        <taxon>rosids</taxon>
        <taxon>fabids</taxon>
        <taxon>Malpighiales</taxon>
        <taxon>Salicaceae</taxon>
        <taxon>Flacourtieae</taxon>
        <taxon>Dovyalis</taxon>
    </lineage>
</organism>